<evidence type="ECO:0000313" key="4">
    <source>
        <dbReference type="Proteomes" id="UP001165430"/>
    </source>
</evidence>
<dbReference type="RefSeq" id="WP_241409460.1">
    <property type="nucleotide sequence ID" value="NZ_JAKZGO010000001.1"/>
</dbReference>
<dbReference type="PANTHER" id="PTHR30244:SF34">
    <property type="entry name" value="DTDP-4-AMINO-4,6-DIDEOXYGALACTOSE TRANSAMINASE"/>
    <property type="match status" value="1"/>
</dbReference>
<evidence type="ECO:0000256" key="1">
    <source>
        <dbReference type="ARBA" id="ARBA00037999"/>
    </source>
</evidence>
<dbReference type="SUPFAM" id="SSF53383">
    <property type="entry name" value="PLP-dependent transferases"/>
    <property type="match status" value="1"/>
</dbReference>
<accession>A0ABS9V6M2</accession>
<proteinExistence type="inferred from homology"/>
<dbReference type="Pfam" id="PF01041">
    <property type="entry name" value="DegT_DnrJ_EryC1"/>
    <property type="match status" value="1"/>
</dbReference>
<dbReference type="InterPro" id="IPR015421">
    <property type="entry name" value="PyrdxlP-dep_Trfase_major"/>
</dbReference>
<dbReference type="EMBL" id="JAKZGO010000001">
    <property type="protein sequence ID" value="MCH7412070.1"/>
    <property type="molecule type" value="Genomic_DNA"/>
</dbReference>
<dbReference type="GO" id="GO:0008483">
    <property type="term" value="F:transaminase activity"/>
    <property type="evidence" value="ECO:0007669"/>
    <property type="project" value="UniProtKB-KW"/>
</dbReference>
<dbReference type="InterPro" id="IPR015424">
    <property type="entry name" value="PyrdxlP-dep_Trfase"/>
</dbReference>
<organism evidence="3 4">
    <name type="scientific">Belliella alkalica</name>
    <dbReference type="NCBI Taxonomy" id="1730871"/>
    <lineage>
        <taxon>Bacteria</taxon>
        <taxon>Pseudomonadati</taxon>
        <taxon>Bacteroidota</taxon>
        <taxon>Cytophagia</taxon>
        <taxon>Cytophagales</taxon>
        <taxon>Cyclobacteriaceae</taxon>
        <taxon>Belliella</taxon>
    </lineage>
</organism>
<evidence type="ECO:0000313" key="3">
    <source>
        <dbReference type="EMBL" id="MCH7412070.1"/>
    </source>
</evidence>
<dbReference type="InterPro" id="IPR015422">
    <property type="entry name" value="PyrdxlP-dep_Trfase_small"/>
</dbReference>
<gene>
    <name evidence="3" type="primary">pseC</name>
    <name evidence="3" type="ORF">MM213_01135</name>
</gene>
<dbReference type="InterPro" id="IPR000653">
    <property type="entry name" value="DegT/StrS_aminotransferase"/>
</dbReference>
<comment type="similarity">
    <text evidence="1 2">Belongs to the DegT/DnrJ/EryC1 family.</text>
</comment>
<dbReference type="Proteomes" id="UP001165430">
    <property type="component" value="Unassembled WGS sequence"/>
</dbReference>
<dbReference type="CDD" id="cd00616">
    <property type="entry name" value="AHBA_syn"/>
    <property type="match status" value="1"/>
</dbReference>
<dbReference type="Gene3D" id="3.90.1150.10">
    <property type="entry name" value="Aspartate Aminotransferase, domain 1"/>
    <property type="match status" value="1"/>
</dbReference>
<evidence type="ECO:0000256" key="2">
    <source>
        <dbReference type="RuleBase" id="RU004508"/>
    </source>
</evidence>
<keyword evidence="2" id="KW-0663">Pyridoxal phosphate</keyword>
<reference evidence="3" key="1">
    <citation type="submission" date="2022-03" db="EMBL/GenBank/DDBJ databases">
        <title>De novo assembled genomes of Belliella spp. (Cyclobacteriaceae) strains.</title>
        <authorList>
            <person name="Szabo A."/>
            <person name="Korponai K."/>
            <person name="Felfoldi T."/>
        </authorList>
    </citation>
    <scope>NUCLEOTIDE SEQUENCE</scope>
    <source>
        <strain evidence="3">DSM 111903</strain>
    </source>
</reference>
<protein>
    <submittedName>
        <fullName evidence="3">UDP-4-amino-4, 6-dideoxy-N-acetyl-beta-L-altrosamine transaminase</fullName>
        <ecNumber evidence="3">2.6.1.92</ecNumber>
    </submittedName>
</protein>
<sequence>MIPYGKQHITDEDILAVVETLKSDYLTQGPKIKEFEEAFAKYIGVKYAVAVANGTAALHLNCLALGVQPGTKVITTPITFAASANCIRYCGGEVVFADIEPDTYLLDINAVRNLLESAPKGTFSGIIPVDFAGRAVNLEQFRILADEFDLWIIEDSCHSPGGHFVDSKGHRQNCGNGNFADLAIFSFHPVKHIASGEGGMITTNDEDLYKKLLMLRTHGIVKSDELYTNPIELAGGKDFYPLWYMEMQELGFNYRLTDFQAALGLSQLNRAEKGLERRREIAEFYAQSFKDDTFLSGSSGVIQGHAYHLYVLEVEDRLGLYNHLREKHVFAQIHYVPTHLMPYYQQLGWKLGDFPKAEAYYEKCISLPIYPTLTNEEQIYVIQIIKEFYA</sequence>
<keyword evidence="4" id="KW-1185">Reference proteome</keyword>
<dbReference type="InterPro" id="IPR020026">
    <property type="entry name" value="PseC"/>
</dbReference>
<comment type="caution">
    <text evidence="3">The sequence shown here is derived from an EMBL/GenBank/DDBJ whole genome shotgun (WGS) entry which is preliminary data.</text>
</comment>
<dbReference type="PANTHER" id="PTHR30244">
    <property type="entry name" value="TRANSAMINASE"/>
    <property type="match status" value="1"/>
</dbReference>
<dbReference type="PIRSF" id="PIRSF000390">
    <property type="entry name" value="PLP_StrS"/>
    <property type="match status" value="1"/>
</dbReference>
<keyword evidence="3" id="KW-0808">Transferase</keyword>
<name>A0ABS9V6M2_9BACT</name>
<dbReference type="EC" id="2.6.1.92" evidence="3"/>
<dbReference type="NCBIfam" id="TIGR03588">
    <property type="entry name" value="PseC"/>
    <property type="match status" value="1"/>
</dbReference>
<dbReference type="Gene3D" id="3.40.640.10">
    <property type="entry name" value="Type I PLP-dependent aspartate aminotransferase-like (Major domain)"/>
    <property type="match status" value="1"/>
</dbReference>
<keyword evidence="3" id="KW-0032">Aminotransferase</keyword>